<dbReference type="AlphaFoldDB" id="A0A561B8B0"/>
<keyword evidence="1" id="KW-0472">Membrane</keyword>
<dbReference type="OrthoDB" id="3637814at2"/>
<dbReference type="EMBL" id="VIVK01000002">
    <property type="protein sequence ID" value="TWD75080.1"/>
    <property type="molecule type" value="Genomic_DNA"/>
</dbReference>
<keyword evidence="1" id="KW-1133">Transmembrane helix</keyword>
<dbReference type="RefSeq" id="WP_145813826.1">
    <property type="nucleotide sequence ID" value="NZ_VIVK01000002.1"/>
</dbReference>
<keyword evidence="1" id="KW-0812">Transmembrane</keyword>
<reference evidence="2 3" key="1">
    <citation type="submission" date="2019-06" db="EMBL/GenBank/DDBJ databases">
        <title>Sequencing the genomes of 1000 actinobacteria strains.</title>
        <authorList>
            <person name="Klenk H.-P."/>
        </authorList>
    </citation>
    <scope>NUCLEOTIDE SEQUENCE [LARGE SCALE GENOMIC DNA]</scope>
    <source>
        <strain evidence="2 3">DSM 24683</strain>
    </source>
</reference>
<feature type="transmembrane region" description="Helical" evidence="1">
    <location>
        <begin position="213"/>
        <end position="240"/>
    </location>
</feature>
<accession>A0A561B8B0</accession>
<evidence type="ECO:0000256" key="1">
    <source>
        <dbReference type="SAM" id="Phobius"/>
    </source>
</evidence>
<keyword evidence="3" id="KW-1185">Reference proteome</keyword>
<comment type="caution">
    <text evidence="2">The sequence shown here is derived from an EMBL/GenBank/DDBJ whole genome shotgun (WGS) entry which is preliminary data.</text>
</comment>
<protein>
    <submittedName>
        <fullName evidence="2">Uncharacterized protein</fullName>
    </submittedName>
</protein>
<feature type="transmembrane region" description="Helical" evidence="1">
    <location>
        <begin position="12"/>
        <end position="30"/>
    </location>
</feature>
<evidence type="ECO:0000313" key="2">
    <source>
        <dbReference type="EMBL" id="TWD75080.1"/>
    </source>
</evidence>
<proteinExistence type="predicted"/>
<gene>
    <name evidence="2" type="ORF">FB561_6517</name>
</gene>
<organism evidence="2 3">
    <name type="scientific">Kribbella amoyensis</name>
    <dbReference type="NCBI Taxonomy" id="996641"/>
    <lineage>
        <taxon>Bacteria</taxon>
        <taxon>Bacillati</taxon>
        <taxon>Actinomycetota</taxon>
        <taxon>Actinomycetes</taxon>
        <taxon>Propionibacteriales</taxon>
        <taxon>Kribbellaceae</taxon>
        <taxon>Kribbella</taxon>
    </lineage>
</organism>
<name>A0A561B8B0_9ACTN</name>
<evidence type="ECO:0000313" key="3">
    <source>
        <dbReference type="Proteomes" id="UP000318380"/>
    </source>
</evidence>
<feature type="transmembrane region" description="Helical" evidence="1">
    <location>
        <begin position="59"/>
        <end position="80"/>
    </location>
</feature>
<dbReference type="Proteomes" id="UP000318380">
    <property type="component" value="Unassembled WGS sequence"/>
</dbReference>
<sequence length="287" mass="31895">MLASILPGLRDLRTPLTTGYLYFLTIWLAFGKDRLLPAETDSRLLNRIHDLAELLGPPAVLAAVSFAAYLLGSIVTIRTIKMPEGLLKVLKAGRDSARDQLTVWVAEQAATLEANDRGARALIGRRDLPQLFRDQLQEILDHVDVDPTDEQRALNAGLSEQELDRSRQRRALTSALTLSATDDHDALVTRLQIERETLYNDYDRLRSEAELRFSIFIPLIALAVVASALWSVWCLFTLLLPCILLGQAVRLQARADERVRQALVRGVVKSPTIEALTQIQTPSAVVG</sequence>